<accession>A0A148KKY8</accession>
<dbReference type="PANTHER" id="PTHR44846">
    <property type="entry name" value="MANNOSYL-D-GLYCERATE TRANSPORT/METABOLISM SYSTEM REPRESSOR MNGR-RELATED"/>
    <property type="match status" value="1"/>
</dbReference>
<evidence type="ECO:0000256" key="2">
    <source>
        <dbReference type="ARBA" id="ARBA00023125"/>
    </source>
</evidence>
<gene>
    <name evidence="5" type="ORF">AX660_02125</name>
</gene>
<dbReference type="CDD" id="cd07377">
    <property type="entry name" value="WHTH_GntR"/>
    <property type="match status" value="1"/>
</dbReference>
<reference evidence="6" key="1">
    <citation type="submission" date="2016-02" db="EMBL/GenBank/DDBJ databases">
        <authorList>
            <person name="Schultz-Johansen M."/>
            <person name="Glaring M.A."/>
            <person name="Bech P.K."/>
            <person name="Stougaard P."/>
        </authorList>
    </citation>
    <scope>NUCLEOTIDE SEQUENCE [LARGE SCALE GENOMIC DNA]</scope>
    <source>
        <strain evidence="6">S66</strain>
    </source>
</reference>
<dbReference type="SUPFAM" id="SSF46785">
    <property type="entry name" value="Winged helix' DNA-binding domain"/>
    <property type="match status" value="1"/>
</dbReference>
<evidence type="ECO:0000256" key="3">
    <source>
        <dbReference type="ARBA" id="ARBA00023163"/>
    </source>
</evidence>
<evidence type="ECO:0000313" key="5">
    <source>
        <dbReference type="EMBL" id="KXI26925.1"/>
    </source>
</evidence>
<keyword evidence="3" id="KW-0804">Transcription</keyword>
<dbReference type="InterPro" id="IPR028978">
    <property type="entry name" value="Chorismate_lyase_/UTRA_dom_sf"/>
</dbReference>
<sequence length="238" mass="27871">MSTIKLPQFVIIRNYLEQMIAAKRMGPNAKLPSERVIATELNTTRVTLREALKQLEAEGIIYRQDRRGWFVTPHRISYDPTKQIGFMDYVKAQGSQPKTKVIEIDIIKATTELADIFNIDEHMQVFRLRRIRFIDNREVLYEQIYLRADFFPELEKIDFSHSLTTALKNKYGTRFSKQHVVSHLITLQNAVAKALLVVSGAPGLCIKRKIYDDQERVFEYDEEYWRPEACQLQMSINL</sequence>
<dbReference type="InterPro" id="IPR000524">
    <property type="entry name" value="Tscrpt_reg_HTH_GntR"/>
</dbReference>
<dbReference type="SMART" id="SM00345">
    <property type="entry name" value="HTH_GNTR"/>
    <property type="match status" value="1"/>
</dbReference>
<dbReference type="Gene3D" id="1.10.10.10">
    <property type="entry name" value="Winged helix-like DNA-binding domain superfamily/Winged helix DNA-binding domain"/>
    <property type="match status" value="1"/>
</dbReference>
<dbReference type="GO" id="GO:0003700">
    <property type="term" value="F:DNA-binding transcription factor activity"/>
    <property type="evidence" value="ECO:0007669"/>
    <property type="project" value="InterPro"/>
</dbReference>
<keyword evidence="2" id="KW-0238">DNA-binding</keyword>
<dbReference type="SUPFAM" id="SSF64288">
    <property type="entry name" value="Chorismate lyase-like"/>
    <property type="match status" value="1"/>
</dbReference>
<dbReference type="STRING" id="1799789.AX660_02125"/>
<dbReference type="Pfam" id="PF07702">
    <property type="entry name" value="UTRA"/>
    <property type="match status" value="1"/>
</dbReference>
<name>A0A148KKY8_9ALTE</name>
<protein>
    <recommendedName>
        <fullName evidence="4">HTH gntR-type domain-containing protein</fullName>
    </recommendedName>
</protein>
<dbReference type="Gene3D" id="3.40.1410.10">
    <property type="entry name" value="Chorismate lyase-like"/>
    <property type="match status" value="1"/>
</dbReference>
<dbReference type="PANTHER" id="PTHR44846:SF7">
    <property type="entry name" value="TRANSCRIPTIONAL REGULATOR OF 2-AMINOETHYLPHOSPHONATE DEGRADATION OPERONS-RELATED"/>
    <property type="match status" value="1"/>
</dbReference>
<dbReference type="InterPro" id="IPR036390">
    <property type="entry name" value="WH_DNA-bd_sf"/>
</dbReference>
<keyword evidence="6" id="KW-1185">Reference proteome</keyword>
<dbReference type="AlphaFoldDB" id="A0A148KKY8"/>
<dbReference type="InterPro" id="IPR036388">
    <property type="entry name" value="WH-like_DNA-bd_sf"/>
</dbReference>
<proteinExistence type="predicted"/>
<dbReference type="RefSeq" id="WP_068381794.1">
    <property type="nucleotide sequence ID" value="NZ_LSNE01000018.1"/>
</dbReference>
<feature type="domain" description="HTH gntR-type" evidence="4">
    <location>
        <begin position="6"/>
        <end position="74"/>
    </location>
</feature>
<dbReference type="EMBL" id="LSNE01000018">
    <property type="protein sequence ID" value="KXI26925.1"/>
    <property type="molecule type" value="Genomic_DNA"/>
</dbReference>
<organism evidence="5 6">
    <name type="scientific">Paraglaciecola hydrolytica</name>
    <dbReference type="NCBI Taxonomy" id="1799789"/>
    <lineage>
        <taxon>Bacteria</taxon>
        <taxon>Pseudomonadati</taxon>
        <taxon>Pseudomonadota</taxon>
        <taxon>Gammaproteobacteria</taxon>
        <taxon>Alteromonadales</taxon>
        <taxon>Alteromonadaceae</taxon>
        <taxon>Paraglaciecola</taxon>
    </lineage>
</organism>
<evidence type="ECO:0000256" key="1">
    <source>
        <dbReference type="ARBA" id="ARBA00023015"/>
    </source>
</evidence>
<dbReference type="InterPro" id="IPR011663">
    <property type="entry name" value="UTRA"/>
</dbReference>
<dbReference type="PRINTS" id="PR00035">
    <property type="entry name" value="HTHGNTR"/>
</dbReference>
<dbReference type="Pfam" id="PF00392">
    <property type="entry name" value="GntR"/>
    <property type="match status" value="1"/>
</dbReference>
<evidence type="ECO:0000259" key="4">
    <source>
        <dbReference type="PROSITE" id="PS50949"/>
    </source>
</evidence>
<dbReference type="SMART" id="SM00866">
    <property type="entry name" value="UTRA"/>
    <property type="match status" value="1"/>
</dbReference>
<dbReference type="GO" id="GO:0045892">
    <property type="term" value="P:negative regulation of DNA-templated transcription"/>
    <property type="evidence" value="ECO:0007669"/>
    <property type="project" value="TreeGrafter"/>
</dbReference>
<keyword evidence="1" id="KW-0805">Transcription regulation</keyword>
<dbReference type="InterPro" id="IPR050679">
    <property type="entry name" value="Bact_HTH_transcr_reg"/>
</dbReference>
<dbReference type="PROSITE" id="PS50949">
    <property type="entry name" value="HTH_GNTR"/>
    <property type="match status" value="1"/>
</dbReference>
<dbReference type="Proteomes" id="UP000070299">
    <property type="component" value="Unassembled WGS sequence"/>
</dbReference>
<evidence type="ECO:0000313" key="6">
    <source>
        <dbReference type="Proteomes" id="UP000070299"/>
    </source>
</evidence>
<comment type="caution">
    <text evidence="5">The sequence shown here is derived from an EMBL/GenBank/DDBJ whole genome shotgun (WGS) entry which is preliminary data.</text>
</comment>
<dbReference type="GO" id="GO:0003677">
    <property type="term" value="F:DNA binding"/>
    <property type="evidence" value="ECO:0007669"/>
    <property type="project" value="UniProtKB-KW"/>
</dbReference>
<dbReference type="OrthoDB" id="9784545at2"/>